<organism evidence="1">
    <name type="scientific">Oscillatoriales cyanobacterium SpSt-418</name>
    <dbReference type="NCBI Taxonomy" id="2282169"/>
    <lineage>
        <taxon>Bacteria</taxon>
        <taxon>Bacillati</taxon>
        <taxon>Cyanobacteriota</taxon>
        <taxon>Cyanophyceae</taxon>
        <taxon>Oscillatoriophycideae</taxon>
        <taxon>Oscillatoriales</taxon>
    </lineage>
</organism>
<dbReference type="Gene3D" id="3.30.450.40">
    <property type="match status" value="1"/>
</dbReference>
<dbReference type="AlphaFoldDB" id="A0A7C3PEH9"/>
<dbReference type="EMBL" id="DSRU01000054">
    <property type="protein sequence ID" value="HFM97098.1"/>
    <property type="molecule type" value="Genomic_DNA"/>
</dbReference>
<accession>A0A7C3PEH9</accession>
<name>A0A7C3PEH9_9CYAN</name>
<gene>
    <name evidence="1" type="ORF">ENR64_04875</name>
</gene>
<sequence>MQSSESVSYDASVSFINTVADDRSESPANGVLPQSHDRGQRRPLRVEQLEWLRYFHRCSRLLVAVLEPNTLKLRYANEHFCRLSGVPLDGLDPSQVCVDRAQILLESLLADEDYLRVVRLYRKHLLHRVLEEIYHIDPRGYRLLDEPVRVAIASVLHGETRYVEFGLRSEQLTISRINPDLDEFAELGWQALTPEALEFKLTDVRYLQSLVERLHMDNYRVEGRLLLEGVDVTANETIRRITQLLIDQDSILQPAKFHEVNQQINLLFRANNSAIASIDGDQVRLFTGSVSEDVDGITYSMDELRDSHLMEAVRSNRVTVVPDLAHDCRNEYGQKLLELGMRSLLILPLMRVDEHLSNSENILLKTIGAVGIMSDQPNNFDALDCRQAEELIPAFTAAVTAAQRQLVQRRFITNIHPSVEWRFLQEAERRSLGLPPEPIVFTSVYPLYGISDIRGSSDERNRAIQADLLEQFQLGLAIVEAAGKNQDAALIDQLRLDLLEQIHHLNEPVTVDAEVSLVRYLRDNLEVYFDYFALAGAEAQAAIAVYQAACDNPQNCVYRARAAYDSTVGKINAMLRETWERWQKRMQRISPHYCDIEATDGIDHMIYAGQSIDLKFGSFQLRSLRYEQLRAVCDCARTSFRIQQECNTNMEVTHLVLVQDSTVDIYHDETTERLFDVKGTRDTRYEIVKKRIDKALDEETKARITQPGMLTLVYSTEEEWSEYQQYLRYLVREGWIEPVTERGAVQPLQGVSGLKFARVRVLPKQAS</sequence>
<proteinExistence type="predicted"/>
<dbReference type="InterPro" id="IPR029016">
    <property type="entry name" value="GAF-like_dom_sf"/>
</dbReference>
<reference evidence="1" key="1">
    <citation type="journal article" date="2020" name="mSystems">
        <title>Genome- and Community-Level Interaction Insights into Carbon Utilization and Element Cycling Functions of Hydrothermarchaeota in Hydrothermal Sediment.</title>
        <authorList>
            <person name="Zhou Z."/>
            <person name="Liu Y."/>
            <person name="Xu W."/>
            <person name="Pan J."/>
            <person name="Luo Z.H."/>
            <person name="Li M."/>
        </authorList>
    </citation>
    <scope>NUCLEOTIDE SEQUENCE [LARGE SCALE GENOMIC DNA]</scope>
    <source>
        <strain evidence="1">SpSt-418</strain>
    </source>
</reference>
<evidence type="ECO:0000313" key="1">
    <source>
        <dbReference type="EMBL" id="HFM97098.1"/>
    </source>
</evidence>
<dbReference type="SUPFAM" id="SSF55781">
    <property type="entry name" value="GAF domain-like"/>
    <property type="match status" value="1"/>
</dbReference>
<comment type="caution">
    <text evidence="1">The sequence shown here is derived from an EMBL/GenBank/DDBJ whole genome shotgun (WGS) entry which is preliminary data.</text>
</comment>
<protein>
    <submittedName>
        <fullName evidence="1">GAF domain-containing protein</fullName>
    </submittedName>
</protein>